<accession>A0A5M3W989</accession>
<comment type="caution">
    <text evidence="2">The sequence shown here is derived from an EMBL/GenBank/DDBJ whole genome shotgun (WGS) entry which is preliminary data.</text>
</comment>
<evidence type="ECO:0000313" key="3">
    <source>
        <dbReference type="Proteomes" id="UP000334990"/>
    </source>
</evidence>
<gene>
    <name evidence="2" type="ORF">Acor_68580</name>
</gene>
<dbReference type="RefSeq" id="WP_155340857.1">
    <property type="nucleotide sequence ID" value="NZ_BAAABN010000093.1"/>
</dbReference>
<sequence length="176" mass="17671">MTEFLDAFQGVTPARRGPGPLGKIILVILWLGVCVLPLALSVSAIQLTTGRIGTPGTLTVLSCQPLGQGRYDCKGSFLPDSGGPAVPVDASPDSDAGEVTRAQLTPAGDRAVPTGAKGLLAALALPAVGAGGLGFLPYVLLYWSGARRGRRTAIIVGSVLTAAGLLLAIVGMVAAA</sequence>
<name>A0A5M3W989_9ACTN</name>
<dbReference type="AlphaFoldDB" id="A0A5M3W989"/>
<keyword evidence="3" id="KW-1185">Reference proteome</keyword>
<feature type="transmembrane region" description="Helical" evidence="1">
    <location>
        <begin position="153"/>
        <end position="175"/>
    </location>
</feature>
<evidence type="ECO:0000256" key="1">
    <source>
        <dbReference type="SAM" id="Phobius"/>
    </source>
</evidence>
<reference evidence="2 3" key="1">
    <citation type="submission" date="2019-10" db="EMBL/GenBank/DDBJ databases">
        <title>Whole genome shotgun sequence of Acrocarpospora corrugata NBRC 13972.</title>
        <authorList>
            <person name="Ichikawa N."/>
            <person name="Kimura A."/>
            <person name="Kitahashi Y."/>
            <person name="Komaki H."/>
            <person name="Oguchi A."/>
        </authorList>
    </citation>
    <scope>NUCLEOTIDE SEQUENCE [LARGE SCALE GENOMIC DNA]</scope>
    <source>
        <strain evidence="2 3">NBRC 13972</strain>
    </source>
</reference>
<protein>
    <submittedName>
        <fullName evidence="2">Uncharacterized protein</fullName>
    </submittedName>
</protein>
<dbReference type="OrthoDB" id="3526581at2"/>
<keyword evidence="1" id="KW-0812">Transmembrane</keyword>
<feature type="transmembrane region" description="Helical" evidence="1">
    <location>
        <begin position="24"/>
        <end position="45"/>
    </location>
</feature>
<dbReference type="Proteomes" id="UP000334990">
    <property type="component" value="Unassembled WGS sequence"/>
</dbReference>
<proteinExistence type="predicted"/>
<dbReference type="EMBL" id="BLAD01000087">
    <property type="protein sequence ID" value="GES04790.1"/>
    <property type="molecule type" value="Genomic_DNA"/>
</dbReference>
<organism evidence="2 3">
    <name type="scientific">Acrocarpospora corrugata</name>
    <dbReference type="NCBI Taxonomy" id="35763"/>
    <lineage>
        <taxon>Bacteria</taxon>
        <taxon>Bacillati</taxon>
        <taxon>Actinomycetota</taxon>
        <taxon>Actinomycetes</taxon>
        <taxon>Streptosporangiales</taxon>
        <taxon>Streptosporangiaceae</taxon>
        <taxon>Acrocarpospora</taxon>
    </lineage>
</organism>
<keyword evidence="1" id="KW-1133">Transmembrane helix</keyword>
<evidence type="ECO:0000313" key="2">
    <source>
        <dbReference type="EMBL" id="GES04790.1"/>
    </source>
</evidence>
<keyword evidence="1" id="KW-0472">Membrane</keyword>
<feature type="transmembrane region" description="Helical" evidence="1">
    <location>
        <begin position="119"/>
        <end position="141"/>
    </location>
</feature>